<dbReference type="Pfam" id="PF06013">
    <property type="entry name" value="WXG100"/>
    <property type="match status" value="1"/>
</dbReference>
<dbReference type="RefSeq" id="WP_308480453.1">
    <property type="nucleotide sequence ID" value="NZ_OY726397.1"/>
</dbReference>
<evidence type="ECO:0000313" key="2">
    <source>
        <dbReference type="Proteomes" id="UP001190465"/>
    </source>
</evidence>
<protein>
    <recommendedName>
        <fullName evidence="3">WXG100 family type VII secretion target</fullName>
    </recommendedName>
</protein>
<accession>A0ABM9L868</accession>
<sequence>MTQITYNKAAIAEAADRVIHNAAGMGDDYTDVHNRTSALLGEFSGKNAVTYAEHQTQFMQGFESLIETVMQFGATVHAVLGNATATDVTLASRM</sequence>
<dbReference type="SUPFAM" id="SSF140453">
    <property type="entry name" value="EsxAB dimer-like"/>
    <property type="match status" value="1"/>
</dbReference>
<gene>
    <name evidence="1" type="ORF">MU0053_000064</name>
</gene>
<dbReference type="Proteomes" id="UP001190465">
    <property type="component" value="Chromosome"/>
</dbReference>
<organism evidence="1 2">
    <name type="scientific">[Mycobacterium] burgundiense</name>
    <dbReference type="NCBI Taxonomy" id="3064286"/>
    <lineage>
        <taxon>Bacteria</taxon>
        <taxon>Bacillati</taxon>
        <taxon>Actinomycetota</taxon>
        <taxon>Actinomycetes</taxon>
        <taxon>Mycobacteriales</taxon>
        <taxon>Mycobacteriaceae</taxon>
        <taxon>Mycolicibacterium</taxon>
    </lineage>
</organism>
<evidence type="ECO:0008006" key="3">
    <source>
        <dbReference type="Google" id="ProtNLM"/>
    </source>
</evidence>
<dbReference type="InterPro" id="IPR010310">
    <property type="entry name" value="T7SS_ESAT-6-like"/>
</dbReference>
<name>A0ABM9L868_9MYCO</name>
<dbReference type="EMBL" id="OY726397">
    <property type="protein sequence ID" value="CAJ1494502.1"/>
    <property type="molecule type" value="Genomic_DNA"/>
</dbReference>
<reference evidence="1 2" key="1">
    <citation type="submission" date="2023-08" db="EMBL/GenBank/DDBJ databases">
        <authorList>
            <person name="Folkvardsen B D."/>
            <person name="Norman A."/>
        </authorList>
    </citation>
    <scope>NUCLEOTIDE SEQUENCE [LARGE SCALE GENOMIC DNA]</scope>
    <source>
        <strain evidence="1 2">Mu0053</strain>
    </source>
</reference>
<evidence type="ECO:0000313" key="1">
    <source>
        <dbReference type="EMBL" id="CAJ1494502.1"/>
    </source>
</evidence>
<dbReference type="InterPro" id="IPR036689">
    <property type="entry name" value="ESAT-6-like_sf"/>
</dbReference>
<keyword evidence="2" id="KW-1185">Reference proteome</keyword>
<proteinExistence type="predicted"/>
<dbReference type="Gene3D" id="1.10.287.1060">
    <property type="entry name" value="ESAT-6-like"/>
    <property type="match status" value="1"/>
</dbReference>